<dbReference type="InterPro" id="IPR007459">
    <property type="entry name" value="DNA_pol3_chi"/>
</dbReference>
<dbReference type="RefSeq" id="WP_161676036.1">
    <property type="nucleotide sequence ID" value="NZ_JAABLP010000002.1"/>
</dbReference>
<evidence type="ECO:0000313" key="1">
    <source>
        <dbReference type="EMBL" id="NBN77739.1"/>
    </source>
</evidence>
<accession>A0A7X5F3B8</accession>
<dbReference type="NCBIfam" id="NF004347">
    <property type="entry name" value="PRK05728.1-4"/>
    <property type="match status" value="1"/>
</dbReference>
<organism evidence="1 2">
    <name type="scientific">Pannonibacter tanglangensis</name>
    <dbReference type="NCBI Taxonomy" id="2750084"/>
    <lineage>
        <taxon>Bacteria</taxon>
        <taxon>Pseudomonadati</taxon>
        <taxon>Pseudomonadota</taxon>
        <taxon>Alphaproteobacteria</taxon>
        <taxon>Hyphomicrobiales</taxon>
        <taxon>Stappiaceae</taxon>
        <taxon>Pannonibacter</taxon>
    </lineage>
</organism>
<keyword evidence="2" id="KW-1185">Reference proteome</keyword>
<dbReference type="GO" id="GO:0032298">
    <property type="term" value="P:positive regulation of DNA-templated DNA replication initiation"/>
    <property type="evidence" value="ECO:0007669"/>
    <property type="project" value="TreeGrafter"/>
</dbReference>
<dbReference type="Gene3D" id="3.40.50.10110">
    <property type="entry name" value="DNA polymerase III subunit chi"/>
    <property type="match status" value="1"/>
</dbReference>
<dbReference type="PANTHER" id="PTHR38767">
    <property type="entry name" value="DNA POLYMERASE III SUBUNIT CHI"/>
    <property type="match status" value="1"/>
</dbReference>
<dbReference type="GO" id="GO:0003677">
    <property type="term" value="F:DNA binding"/>
    <property type="evidence" value="ECO:0007669"/>
    <property type="project" value="InterPro"/>
</dbReference>
<dbReference type="Pfam" id="PF04364">
    <property type="entry name" value="DNA_pol3_chi"/>
    <property type="match status" value="1"/>
</dbReference>
<protein>
    <submittedName>
        <fullName evidence="1">DNA polymerase III subunit chi</fullName>
    </submittedName>
</protein>
<dbReference type="SUPFAM" id="SSF102400">
    <property type="entry name" value="DNA polymerase III chi subunit"/>
    <property type="match status" value="1"/>
</dbReference>
<sequence>MATEVLFYHLTSQPLEAVLPGLLMKCLERDWTVVVQCGSRERVEALDAHLWAFSDDSFLPHGTAADDHPEHQPVYLTDGPDNPNGAVIRFLVDRAVPGSIEGYARIVLLFDGQDPEALAEARGHWKSLKAQGAEVTYWQQKPNGGWERKA</sequence>
<dbReference type="Proteomes" id="UP000586722">
    <property type="component" value="Unassembled WGS sequence"/>
</dbReference>
<comment type="caution">
    <text evidence="1">The sequence shown here is derived from an EMBL/GenBank/DDBJ whole genome shotgun (WGS) entry which is preliminary data.</text>
</comment>
<name>A0A7X5F3B8_9HYPH</name>
<evidence type="ECO:0000313" key="2">
    <source>
        <dbReference type="Proteomes" id="UP000586722"/>
    </source>
</evidence>
<dbReference type="GO" id="GO:0003887">
    <property type="term" value="F:DNA-directed DNA polymerase activity"/>
    <property type="evidence" value="ECO:0007669"/>
    <property type="project" value="InterPro"/>
</dbReference>
<dbReference type="InterPro" id="IPR036768">
    <property type="entry name" value="PolIII_chi_sf"/>
</dbReference>
<dbReference type="GO" id="GO:0006260">
    <property type="term" value="P:DNA replication"/>
    <property type="evidence" value="ECO:0007669"/>
    <property type="project" value="InterPro"/>
</dbReference>
<reference evidence="2" key="1">
    <citation type="submission" date="2020-01" db="EMBL/GenBank/DDBJ databases">
        <authorList>
            <person name="Fang Y."/>
            <person name="Sun R."/>
            <person name="Nie L."/>
            <person name="He J."/>
            <person name="Hao L."/>
            <person name="Wang L."/>
            <person name="Su S."/>
            <person name="Lv E."/>
            <person name="Zhang Z."/>
            <person name="Xie R."/>
            <person name="Liu H."/>
        </authorList>
    </citation>
    <scope>NUCLEOTIDE SEQUENCE [LARGE SCALE GENOMIC DNA]</scope>
    <source>
        <strain evidence="2">XCT-53</strain>
    </source>
</reference>
<proteinExistence type="predicted"/>
<dbReference type="AlphaFoldDB" id="A0A7X5F3B8"/>
<dbReference type="EMBL" id="JAABLQ010000001">
    <property type="protein sequence ID" value="NBN77739.1"/>
    <property type="molecule type" value="Genomic_DNA"/>
</dbReference>
<dbReference type="PANTHER" id="PTHR38767:SF1">
    <property type="entry name" value="DNA POLYMERASE III SUBUNIT CHI"/>
    <property type="match status" value="1"/>
</dbReference>
<gene>
    <name evidence="1" type="ORF">GWI72_05590</name>
</gene>